<dbReference type="InterPro" id="IPR054357">
    <property type="entry name" value="MFE-2_N"/>
</dbReference>
<dbReference type="Pfam" id="PF22622">
    <property type="entry name" value="MFE-2_hydrat-2_N"/>
    <property type="match status" value="1"/>
</dbReference>
<dbReference type="InterPro" id="IPR029069">
    <property type="entry name" value="HotDog_dom_sf"/>
</dbReference>
<dbReference type="RefSeq" id="WP_300951078.1">
    <property type="nucleotide sequence ID" value="NZ_JAUHJQ010000001.1"/>
</dbReference>
<feature type="domain" description="MaoC-like" evidence="3">
    <location>
        <begin position="170"/>
        <end position="269"/>
    </location>
</feature>
<dbReference type="Proteomes" id="UP001168620">
    <property type="component" value="Unassembled WGS sequence"/>
</dbReference>
<evidence type="ECO:0000259" key="3">
    <source>
        <dbReference type="Pfam" id="PF01575"/>
    </source>
</evidence>
<dbReference type="PANTHER" id="PTHR13078">
    <property type="entry name" value="PEROXISOMAL MULTIFUNCTIONAL ENZYME TYPE 2-RELATED"/>
    <property type="match status" value="1"/>
</dbReference>
<sequence length="294" mass="30905">MPIDRSAALAAEPTVREVSWTRRDVLLYHLSLGAGRHADADPELRWTFERDLQVLPTFAAVAGQGISAGDVAAPGLALPGVDVDLRRVLHAGQAHTVHRPLPVEGSARISSRVAEVWDKGKAAVVVLESTAVTGGGEGGGEPLWTSRMQIWARGEGGFGGEPGPEESWAAPDREPDHVLESPTTPGQALLYRLNGDLNPLHADPVFAAAAGFDRPILHGLASYGVVAKTLVDGVLDGDAARLTSIGVRFAGVLVPGETIRTSVWREGDRLTLVATCLERGDAPVLSHATAEVTA</sequence>
<reference evidence="5" key="1">
    <citation type="submission" date="2023-06" db="EMBL/GenBank/DDBJ databases">
        <title>Draft genome sequence of Nocardioides sp. SOB77.</title>
        <authorList>
            <person name="Zhang G."/>
        </authorList>
    </citation>
    <scope>NUCLEOTIDE SEQUENCE</scope>
    <source>
        <strain evidence="5">SOB77</strain>
    </source>
</reference>
<evidence type="ECO:0000259" key="4">
    <source>
        <dbReference type="Pfam" id="PF22622"/>
    </source>
</evidence>
<evidence type="ECO:0000256" key="1">
    <source>
        <dbReference type="ARBA" id="ARBA00005254"/>
    </source>
</evidence>
<keyword evidence="6" id="KW-1185">Reference proteome</keyword>
<dbReference type="PANTHER" id="PTHR13078:SF59">
    <property type="entry name" value="ENOYL-COA HYDRATASE CHSH3"/>
    <property type="match status" value="1"/>
</dbReference>
<protein>
    <submittedName>
        <fullName evidence="5">MaoC/PaaZ C-terminal domain-containing protein</fullName>
    </submittedName>
</protein>
<proteinExistence type="inferred from homology"/>
<comment type="caution">
    <text evidence="5">The sequence shown here is derived from an EMBL/GenBank/DDBJ whole genome shotgun (WGS) entry which is preliminary data.</text>
</comment>
<dbReference type="SUPFAM" id="SSF54637">
    <property type="entry name" value="Thioesterase/thiol ester dehydrase-isomerase"/>
    <property type="match status" value="2"/>
</dbReference>
<feature type="region of interest" description="Disordered" evidence="2">
    <location>
        <begin position="157"/>
        <end position="182"/>
    </location>
</feature>
<gene>
    <name evidence="5" type="ORF">QWY28_04345</name>
</gene>
<accession>A0ABT8FCF8</accession>
<evidence type="ECO:0000313" key="5">
    <source>
        <dbReference type="EMBL" id="MDN4172164.1"/>
    </source>
</evidence>
<dbReference type="Pfam" id="PF01575">
    <property type="entry name" value="MaoC_dehydratas"/>
    <property type="match status" value="1"/>
</dbReference>
<organism evidence="5 6">
    <name type="scientific">Nocardioides oceani</name>
    <dbReference type="NCBI Taxonomy" id="3058369"/>
    <lineage>
        <taxon>Bacteria</taxon>
        <taxon>Bacillati</taxon>
        <taxon>Actinomycetota</taxon>
        <taxon>Actinomycetes</taxon>
        <taxon>Propionibacteriales</taxon>
        <taxon>Nocardioidaceae</taxon>
        <taxon>Nocardioides</taxon>
    </lineage>
</organism>
<dbReference type="CDD" id="cd03448">
    <property type="entry name" value="HDE_HSD"/>
    <property type="match status" value="1"/>
</dbReference>
<feature type="domain" description="Peroxisomal multifunctional enzyme type 2-like N-terminal" evidence="4">
    <location>
        <begin position="20"/>
        <end position="134"/>
    </location>
</feature>
<dbReference type="Gene3D" id="3.10.129.10">
    <property type="entry name" value="Hotdog Thioesterase"/>
    <property type="match status" value="1"/>
</dbReference>
<dbReference type="EMBL" id="JAUHJQ010000001">
    <property type="protein sequence ID" value="MDN4172164.1"/>
    <property type="molecule type" value="Genomic_DNA"/>
</dbReference>
<evidence type="ECO:0000256" key="2">
    <source>
        <dbReference type="SAM" id="MobiDB-lite"/>
    </source>
</evidence>
<comment type="similarity">
    <text evidence="1">Belongs to the enoyl-CoA hydratase/isomerase family.</text>
</comment>
<evidence type="ECO:0000313" key="6">
    <source>
        <dbReference type="Proteomes" id="UP001168620"/>
    </source>
</evidence>
<name>A0ABT8FCF8_9ACTN</name>
<dbReference type="InterPro" id="IPR002539">
    <property type="entry name" value="MaoC-like_dom"/>
</dbReference>